<sequence>MPECPGSHANLYLQSKLFAFTTRFLILDVMKSKLFEMLHDLILLIALRESEKMMISLSFLENAIIRASCMAISSALQIQSCSGMREENLKSNCGMYMPKPDLSLTLDASVNIKVKSFLYLFVQALKAFGISGSDFLIGRSTIGI</sequence>
<accession>A0ABD1ERA2</accession>
<dbReference type="Proteomes" id="UP001566132">
    <property type="component" value="Unassembled WGS sequence"/>
</dbReference>
<organism evidence="1 2">
    <name type="scientific">Hypothenemus hampei</name>
    <name type="common">Coffee berry borer</name>
    <dbReference type="NCBI Taxonomy" id="57062"/>
    <lineage>
        <taxon>Eukaryota</taxon>
        <taxon>Metazoa</taxon>
        <taxon>Ecdysozoa</taxon>
        <taxon>Arthropoda</taxon>
        <taxon>Hexapoda</taxon>
        <taxon>Insecta</taxon>
        <taxon>Pterygota</taxon>
        <taxon>Neoptera</taxon>
        <taxon>Endopterygota</taxon>
        <taxon>Coleoptera</taxon>
        <taxon>Polyphaga</taxon>
        <taxon>Cucujiformia</taxon>
        <taxon>Curculionidae</taxon>
        <taxon>Scolytinae</taxon>
        <taxon>Hypothenemus</taxon>
    </lineage>
</organism>
<protein>
    <submittedName>
        <fullName evidence="1">Uncharacterized protein</fullName>
    </submittedName>
</protein>
<dbReference type="EMBL" id="JBDJPC010000005">
    <property type="protein sequence ID" value="KAL1501128.1"/>
    <property type="molecule type" value="Genomic_DNA"/>
</dbReference>
<reference evidence="1 2" key="1">
    <citation type="submission" date="2024-05" db="EMBL/GenBank/DDBJ databases">
        <title>Genetic variation in Jamaican populations of the coffee berry borer (Hypothenemus hampei).</title>
        <authorList>
            <person name="Errbii M."/>
            <person name="Myrie A."/>
        </authorList>
    </citation>
    <scope>NUCLEOTIDE SEQUENCE [LARGE SCALE GENOMIC DNA]</scope>
    <source>
        <strain evidence="1">JA-Hopewell-2020-01-JO</strain>
        <tissue evidence="1">Whole body</tissue>
    </source>
</reference>
<name>A0ABD1ERA2_HYPHA</name>
<gene>
    <name evidence="1" type="ORF">ABEB36_006513</name>
</gene>
<comment type="caution">
    <text evidence="1">The sequence shown here is derived from an EMBL/GenBank/DDBJ whole genome shotgun (WGS) entry which is preliminary data.</text>
</comment>
<dbReference type="AlphaFoldDB" id="A0ABD1ERA2"/>
<proteinExistence type="predicted"/>
<evidence type="ECO:0000313" key="2">
    <source>
        <dbReference type="Proteomes" id="UP001566132"/>
    </source>
</evidence>
<evidence type="ECO:0000313" key="1">
    <source>
        <dbReference type="EMBL" id="KAL1501128.1"/>
    </source>
</evidence>
<keyword evidence="2" id="KW-1185">Reference proteome</keyword>